<feature type="domain" description="DUF1570" evidence="2">
    <location>
        <begin position="139"/>
        <end position="246"/>
    </location>
</feature>
<dbReference type="Proteomes" id="UP001575105">
    <property type="component" value="Unassembled WGS sequence"/>
</dbReference>
<dbReference type="InterPro" id="IPR011464">
    <property type="entry name" value="DUF1570"/>
</dbReference>
<reference evidence="3 4" key="1">
    <citation type="submission" date="2024-08" db="EMBL/GenBank/DDBJ databases">
        <title>Whole-genome sequencing of halo(alkali)philic microorganisms from hypersaline lakes.</title>
        <authorList>
            <person name="Sorokin D.Y."/>
            <person name="Merkel A.Y."/>
            <person name="Messina E."/>
            <person name="Yakimov M."/>
        </authorList>
    </citation>
    <scope>NUCLEOTIDE SEQUENCE [LARGE SCALE GENOMIC DNA]</scope>
    <source>
        <strain evidence="3 4">AB-hyl4</strain>
    </source>
</reference>
<keyword evidence="4" id="KW-1185">Reference proteome</keyword>
<feature type="chain" id="PRO_5045729463" evidence="1">
    <location>
        <begin position="27"/>
        <end position="418"/>
    </location>
</feature>
<dbReference type="EMBL" id="JBGUBD010000015">
    <property type="protein sequence ID" value="MFA9480092.1"/>
    <property type="molecule type" value="Genomic_DNA"/>
</dbReference>
<proteinExistence type="predicted"/>
<comment type="caution">
    <text evidence="3">The sequence shown here is derived from an EMBL/GenBank/DDBJ whole genome shotgun (WGS) entry which is preliminary data.</text>
</comment>
<evidence type="ECO:0000256" key="1">
    <source>
        <dbReference type="SAM" id="SignalP"/>
    </source>
</evidence>
<accession>A0ABV4U8Z8</accession>
<evidence type="ECO:0000313" key="3">
    <source>
        <dbReference type="EMBL" id="MFA9480092.1"/>
    </source>
</evidence>
<dbReference type="RefSeq" id="WP_425347017.1">
    <property type="nucleotide sequence ID" value="NZ_JBGUBD010000015.1"/>
</dbReference>
<feature type="signal peptide" evidence="1">
    <location>
        <begin position="1"/>
        <end position="26"/>
    </location>
</feature>
<evidence type="ECO:0000313" key="4">
    <source>
        <dbReference type="Proteomes" id="UP001575105"/>
    </source>
</evidence>
<evidence type="ECO:0000259" key="2">
    <source>
        <dbReference type="Pfam" id="PF07607"/>
    </source>
</evidence>
<keyword evidence="1" id="KW-0732">Signal</keyword>
<sequence>MLASRRLSLVLLASWIALVSGTPAPAQVRMADLWKHESVYYDIRTNLPAEEVQWYADRMDHVYEEFQWLTADFGGRERQHRPESLFLVETAPDYRTLMRSFGIRAEHAGGMYFSTDSHRRSGLITYVGGRDRHHVLRVLRHEAFHQFAARHFGGRLPRWLNEGFAGYFERSIVVDDRIAVGFAAGSDITALRQIVAERRHIPLDELFDISPSAWRRAMRHDRERSRVQYLQSWSMVHFFMHAEEGRYAPAFQQFLNDLAGGRGGRVAFREAFGADIAVAEQRWIAYVLEEMAPDRRYLAKQRLLSVGSQLRFAAERGDLPTTLDEMNVMFDQAEATPPEPGPHGITMPTVPGDGRSLMSYLDDEDQWVSFELQEATDDALPPTVVGSGLTPSPVLVWTRGFDGQLHYEVTFRTAVDED</sequence>
<organism evidence="3 4">
    <name type="scientific">Natronomicrosphaera hydrolytica</name>
    <dbReference type="NCBI Taxonomy" id="3242702"/>
    <lineage>
        <taxon>Bacteria</taxon>
        <taxon>Pseudomonadati</taxon>
        <taxon>Planctomycetota</taxon>
        <taxon>Phycisphaerae</taxon>
        <taxon>Phycisphaerales</taxon>
        <taxon>Phycisphaeraceae</taxon>
        <taxon>Natronomicrosphaera</taxon>
    </lineage>
</organism>
<name>A0ABV4U8Z8_9BACT</name>
<protein>
    <submittedName>
        <fullName evidence="3">DUF1570 domain-containing protein</fullName>
    </submittedName>
</protein>
<gene>
    <name evidence="3" type="ORF">ACERK3_17600</name>
</gene>
<dbReference type="Pfam" id="PF07607">
    <property type="entry name" value="DUF1570"/>
    <property type="match status" value="1"/>
</dbReference>